<name>A0A2N5SV28_9BASI</name>
<evidence type="ECO:0000313" key="3">
    <source>
        <dbReference type="Proteomes" id="UP000235392"/>
    </source>
</evidence>
<evidence type="ECO:0000313" key="1">
    <source>
        <dbReference type="EMBL" id="PLW17091.1"/>
    </source>
</evidence>
<accession>A0A2N5SV28</accession>
<dbReference type="Proteomes" id="UP000235392">
    <property type="component" value="Unassembled WGS sequence"/>
</dbReference>
<protein>
    <submittedName>
        <fullName evidence="1">Uncharacterized protein</fullName>
    </submittedName>
</protein>
<organism evidence="1 3">
    <name type="scientific">Puccinia coronata f. sp. avenae</name>
    <dbReference type="NCBI Taxonomy" id="200324"/>
    <lineage>
        <taxon>Eukaryota</taxon>
        <taxon>Fungi</taxon>
        <taxon>Dikarya</taxon>
        <taxon>Basidiomycota</taxon>
        <taxon>Pucciniomycotina</taxon>
        <taxon>Pucciniomycetes</taxon>
        <taxon>Pucciniales</taxon>
        <taxon>Pucciniaceae</taxon>
        <taxon>Puccinia</taxon>
    </lineage>
</organism>
<dbReference type="EMBL" id="PGCI01000758">
    <property type="protein sequence ID" value="PLW17091.1"/>
    <property type="molecule type" value="Genomic_DNA"/>
</dbReference>
<dbReference type="AlphaFoldDB" id="A0A2N5SV28"/>
<evidence type="ECO:0000313" key="2">
    <source>
        <dbReference type="EMBL" id="PLW44615.1"/>
    </source>
</evidence>
<dbReference type="EMBL" id="PGCI01000056">
    <property type="protein sequence ID" value="PLW44615.1"/>
    <property type="molecule type" value="Genomic_DNA"/>
</dbReference>
<gene>
    <name evidence="2" type="ORF">PCASD_05149</name>
    <name evidence="1" type="ORF">PCASD_16903</name>
</gene>
<comment type="caution">
    <text evidence="1">The sequence shown here is derived from an EMBL/GenBank/DDBJ whole genome shotgun (WGS) entry which is preliminary data.</text>
</comment>
<proteinExistence type="predicted"/>
<reference evidence="1 3" key="1">
    <citation type="submission" date="2017-11" db="EMBL/GenBank/DDBJ databases">
        <title>De novo assembly and phasing of dikaryotic genomes from two isolates of Puccinia coronata f. sp. avenae, the causal agent of oat crown rust.</title>
        <authorList>
            <person name="Miller M.E."/>
            <person name="Zhang Y."/>
            <person name="Omidvar V."/>
            <person name="Sperschneider J."/>
            <person name="Schwessinger B."/>
            <person name="Raley C."/>
            <person name="Palmer J.M."/>
            <person name="Garnica D."/>
            <person name="Upadhyaya N."/>
            <person name="Rathjen J."/>
            <person name="Taylor J.M."/>
            <person name="Park R.F."/>
            <person name="Dodds P.N."/>
            <person name="Hirsch C.D."/>
            <person name="Kianian S.F."/>
            <person name="Figueroa M."/>
        </authorList>
    </citation>
    <scope>NUCLEOTIDE SEQUENCE [LARGE SCALE GENOMIC DNA]</scope>
    <source>
        <strain evidence="1">12SD80</strain>
    </source>
</reference>
<sequence>MTEPTTTTSKSTDLVTESIREQRDSIVENFRNLEAKFNDKFNEVHAIVSVDTNRETWNKALNELQFNILPSLRRQINTLANLLNPSE</sequence>